<dbReference type="OrthoDB" id="9790442at2"/>
<dbReference type="GO" id="GO:0000156">
    <property type="term" value="F:phosphorelay response regulator activity"/>
    <property type="evidence" value="ECO:0007669"/>
    <property type="project" value="TreeGrafter"/>
</dbReference>
<dbReference type="SUPFAM" id="SSF52172">
    <property type="entry name" value="CheY-like"/>
    <property type="match status" value="1"/>
</dbReference>
<keyword evidence="4 7" id="KW-0238">DNA-binding</keyword>
<dbReference type="InterPro" id="IPR001867">
    <property type="entry name" value="OmpR/PhoB-type_DNA-bd"/>
</dbReference>
<dbReference type="GO" id="GO:0032993">
    <property type="term" value="C:protein-DNA complex"/>
    <property type="evidence" value="ECO:0007669"/>
    <property type="project" value="TreeGrafter"/>
</dbReference>
<dbReference type="Pfam" id="PF00072">
    <property type="entry name" value="Response_reg"/>
    <property type="match status" value="1"/>
</dbReference>
<evidence type="ECO:0000313" key="10">
    <source>
        <dbReference type="EMBL" id="TSJ42014.1"/>
    </source>
</evidence>
<dbReference type="Gene3D" id="1.10.10.10">
    <property type="entry name" value="Winged helix-like DNA-binding domain superfamily/Winged helix DNA-binding domain"/>
    <property type="match status" value="1"/>
</dbReference>
<dbReference type="PROSITE" id="PS51755">
    <property type="entry name" value="OMPR_PHOB"/>
    <property type="match status" value="1"/>
</dbReference>
<dbReference type="PROSITE" id="PS50110">
    <property type="entry name" value="RESPONSE_REGULATORY"/>
    <property type="match status" value="1"/>
</dbReference>
<evidence type="ECO:0000313" key="11">
    <source>
        <dbReference type="Proteomes" id="UP000316008"/>
    </source>
</evidence>
<dbReference type="GO" id="GO:0006355">
    <property type="term" value="P:regulation of DNA-templated transcription"/>
    <property type="evidence" value="ECO:0007669"/>
    <property type="project" value="InterPro"/>
</dbReference>
<dbReference type="RefSeq" id="WP_144333645.1">
    <property type="nucleotide sequence ID" value="NZ_VLPL01000006.1"/>
</dbReference>
<dbReference type="GO" id="GO:0000976">
    <property type="term" value="F:transcription cis-regulatory region binding"/>
    <property type="evidence" value="ECO:0007669"/>
    <property type="project" value="TreeGrafter"/>
</dbReference>
<protein>
    <submittedName>
        <fullName evidence="10">Response regulator transcription factor</fullName>
    </submittedName>
</protein>
<keyword evidence="1 6" id="KW-0597">Phosphoprotein</keyword>
<evidence type="ECO:0000259" key="8">
    <source>
        <dbReference type="PROSITE" id="PS50110"/>
    </source>
</evidence>
<gene>
    <name evidence="10" type="ORF">FO442_13060</name>
</gene>
<evidence type="ECO:0000256" key="6">
    <source>
        <dbReference type="PROSITE-ProRule" id="PRU00169"/>
    </source>
</evidence>
<evidence type="ECO:0000256" key="7">
    <source>
        <dbReference type="PROSITE-ProRule" id="PRU01091"/>
    </source>
</evidence>
<dbReference type="InterPro" id="IPR011006">
    <property type="entry name" value="CheY-like_superfamily"/>
</dbReference>
<dbReference type="Pfam" id="PF00486">
    <property type="entry name" value="Trans_reg_C"/>
    <property type="match status" value="1"/>
</dbReference>
<feature type="modified residue" description="4-aspartylphosphate" evidence="6">
    <location>
        <position position="51"/>
    </location>
</feature>
<organism evidence="10 11">
    <name type="scientific">Fluviicola chungangensis</name>
    <dbReference type="NCBI Taxonomy" id="2597671"/>
    <lineage>
        <taxon>Bacteria</taxon>
        <taxon>Pseudomonadati</taxon>
        <taxon>Bacteroidota</taxon>
        <taxon>Flavobacteriia</taxon>
        <taxon>Flavobacteriales</taxon>
        <taxon>Crocinitomicaceae</taxon>
        <taxon>Fluviicola</taxon>
    </lineage>
</organism>
<keyword evidence="2" id="KW-0902">Two-component regulatory system</keyword>
<keyword evidence="5" id="KW-0804">Transcription</keyword>
<feature type="DNA-binding region" description="OmpR/PhoB-type" evidence="7">
    <location>
        <begin position="124"/>
        <end position="224"/>
    </location>
</feature>
<dbReference type="PANTHER" id="PTHR48111:SF22">
    <property type="entry name" value="REGULATOR OF RPOS"/>
    <property type="match status" value="1"/>
</dbReference>
<dbReference type="SMART" id="SM00448">
    <property type="entry name" value="REC"/>
    <property type="match status" value="1"/>
</dbReference>
<dbReference type="InterPro" id="IPR001789">
    <property type="entry name" value="Sig_transdc_resp-reg_receiver"/>
</dbReference>
<evidence type="ECO:0000259" key="9">
    <source>
        <dbReference type="PROSITE" id="PS51755"/>
    </source>
</evidence>
<dbReference type="Gene3D" id="6.10.250.690">
    <property type="match status" value="1"/>
</dbReference>
<feature type="domain" description="OmpR/PhoB-type" evidence="9">
    <location>
        <begin position="124"/>
        <end position="224"/>
    </location>
</feature>
<dbReference type="GO" id="GO:0005829">
    <property type="term" value="C:cytosol"/>
    <property type="evidence" value="ECO:0007669"/>
    <property type="project" value="TreeGrafter"/>
</dbReference>
<sequence>MKVLVVEDEPAMLESIERALKQENAVVETAMNLNDALDKALIYEYDCILLDINLPDGSGLEILQELKNQNKSDGVLILSARNSLDDKLKGLNLGADDYLTKPFHFSELIARIRSIVRRKKFDGNALLEIGNIQVDATNQSITIHNEAVTLNRKEFAILMYLISNKGRLVSKTALAEHVWGDHIDESDNFEFIYSQIKNLRKKMNDLDSGIEIQSIYGVGYKLMES</sequence>
<reference evidence="10 11" key="1">
    <citation type="submission" date="2019-07" db="EMBL/GenBank/DDBJ databases">
        <authorList>
            <person name="Huq M.A."/>
        </authorList>
    </citation>
    <scope>NUCLEOTIDE SEQUENCE [LARGE SCALE GENOMIC DNA]</scope>
    <source>
        <strain evidence="10 11">MAH-3</strain>
    </source>
</reference>
<evidence type="ECO:0000256" key="4">
    <source>
        <dbReference type="ARBA" id="ARBA00023125"/>
    </source>
</evidence>
<dbReference type="PANTHER" id="PTHR48111">
    <property type="entry name" value="REGULATOR OF RPOS"/>
    <property type="match status" value="1"/>
</dbReference>
<dbReference type="AlphaFoldDB" id="A0A556MPY6"/>
<dbReference type="InterPro" id="IPR036388">
    <property type="entry name" value="WH-like_DNA-bd_sf"/>
</dbReference>
<name>A0A556MPY6_9FLAO</name>
<evidence type="ECO:0000256" key="5">
    <source>
        <dbReference type="ARBA" id="ARBA00023163"/>
    </source>
</evidence>
<keyword evidence="3" id="KW-0805">Transcription regulation</keyword>
<keyword evidence="11" id="KW-1185">Reference proteome</keyword>
<dbReference type="EMBL" id="VLPL01000006">
    <property type="protein sequence ID" value="TSJ42014.1"/>
    <property type="molecule type" value="Genomic_DNA"/>
</dbReference>
<dbReference type="InterPro" id="IPR039420">
    <property type="entry name" value="WalR-like"/>
</dbReference>
<dbReference type="Gene3D" id="3.40.50.2300">
    <property type="match status" value="1"/>
</dbReference>
<dbReference type="Proteomes" id="UP000316008">
    <property type="component" value="Unassembled WGS sequence"/>
</dbReference>
<evidence type="ECO:0000256" key="2">
    <source>
        <dbReference type="ARBA" id="ARBA00023012"/>
    </source>
</evidence>
<accession>A0A556MPY6</accession>
<comment type="caution">
    <text evidence="10">The sequence shown here is derived from an EMBL/GenBank/DDBJ whole genome shotgun (WGS) entry which is preliminary data.</text>
</comment>
<evidence type="ECO:0000256" key="3">
    <source>
        <dbReference type="ARBA" id="ARBA00023015"/>
    </source>
</evidence>
<dbReference type="CDD" id="cd00383">
    <property type="entry name" value="trans_reg_C"/>
    <property type="match status" value="1"/>
</dbReference>
<dbReference type="SMART" id="SM00862">
    <property type="entry name" value="Trans_reg_C"/>
    <property type="match status" value="1"/>
</dbReference>
<feature type="domain" description="Response regulatory" evidence="8">
    <location>
        <begin position="2"/>
        <end position="116"/>
    </location>
</feature>
<evidence type="ECO:0000256" key="1">
    <source>
        <dbReference type="ARBA" id="ARBA00022553"/>
    </source>
</evidence>
<proteinExistence type="predicted"/>